<evidence type="ECO:0000313" key="3">
    <source>
        <dbReference type="EMBL" id="GKY89379.1"/>
    </source>
</evidence>
<dbReference type="PANTHER" id="PTHR35535">
    <property type="entry name" value="HEAT SHOCK PROTEIN HSLJ"/>
    <property type="match status" value="1"/>
</dbReference>
<dbReference type="Pfam" id="PF03724">
    <property type="entry name" value="META"/>
    <property type="match status" value="1"/>
</dbReference>
<keyword evidence="1" id="KW-0732">Signal</keyword>
<comment type="caution">
    <text evidence="3">The sequence shown here is derived from an EMBL/GenBank/DDBJ whole genome shotgun (WGS) entry which is preliminary data.</text>
</comment>
<dbReference type="Gene3D" id="2.40.128.270">
    <property type="match status" value="1"/>
</dbReference>
<evidence type="ECO:0000259" key="2">
    <source>
        <dbReference type="Pfam" id="PF03724"/>
    </source>
</evidence>
<evidence type="ECO:0000256" key="1">
    <source>
        <dbReference type="SAM" id="SignalP"/>
    </source>
</evidence>
<dbReference type="Proteomes" id="UP001144205">
    <property type="component" value="Unassembled WGS sequence"/>
</dbReference>
<feature type="signal peptide" evidence="1">
    <location>
        <begin position="1"/>
        <end position="22"/>
    </location>
</feature>
<protein>
    <recommendedName>
        <fullName evidence="2">DUF306 domain-containing protein</fullName>
    </recommendedName>
</protein>
<feature type="chain" id="PRO_5046417466" description="DUF306 domain-containing protein" evidence="1">
    <location>
        <begin position="23"/>
        <end position="134"/>
    </location>
</feature>
<name>A0ABQ5LWT4_9RHOB</name>
<dbReference type="InterPro" id="IPR053147">
    <property type="entry name" value="Hsp_HslJ-like"/>
</dbReference>
<organism evidence="3 4">
    <name type="scientific">Sinisalibacter aestuarii</name>
    <dbReference type="NCBI Taxonomy" id="2949426"/>
    <lineage>
        <taxon>Bacteria</taxon>
        <taxon>Pseudomonadati</taxon>
        <taxon>Pseudomonadota</taxon>
        <taxon>Alphaproteobacteria</taxon>
        <taxon>Rhodobacterales</taxon>
        <taxon>Roseobacteraceae</taxon>
        <taxon>Sinisalibacter</taxon>
    </lineage>
</organism>
<keyword evidence="4" id="KW-1185">Reference proteome</keyword>
<accession>A0ABQ5LWT4</accession>
<dbReference type="InterPro" id="IPR038670">
    <property type="entry name" value="HslJ-like_sf"/>
</dbReference>
<sequence>MHLRQLALALTLGTLATTPALAQSANAGGWTLVSVGGVAAEEGGRIAFAADGAVFGTTGCNRFTGQVVAAPGVLSFNTPFAVTRMACPGALGEQETQVLNALTGTVAVAFDPVADRMMLIPANGGPVLGLTRAD</sequence>
<reference evidence="3" key="1">
    <citation type="journal article" date="2023" name="Int. J. Syst. Evol. Microbiol.">
        <title>Sinisalibacter aestuarii sp. nov., isolated from estuarine sediment of the Arakawa River.</title>
        <authorList>
            <person name="Arafat S.T."/>
            <person name="Hirano S."/>
            <person name="Sato A."/>
            <person name="Takeuchi K."/>
            <person name="Yasuda T."/>
            <person name="Terahara T."/>
            <person name="Hamada M."/>
            <person name="Kobayashi T."/>
        </authorList>
    </citation>
    <scope>NUCLEOTIDE SEQUENCE</scope>
    <source>
        <strain evidence="3">B-399</strain>
    </source>
</reference>
<gene>
    <name evidence="3" type="ORF">STA1M1_32480</name>
</gene>
<dbReference type="PANTHER" id="PTHR35535:SF1">
    <property type="entry name" value="HEAT SHOCK PROTEIN HSLJ"/>
    <property type="match status" value="1"/>
</dbReference>
<feature type="domain" description="DUF306" evidence="2">
    <location>
        <begin position="25"/>
        <end position="128"/>
    </location>
</feature>
<evidence type="ECO:0000313" key="4">
    <source>
        <dbReference type="Proteomes" id="UP001144205"/>
    </source>
</evidence>
<dbReference type="InterPro" id="IPR005184">
    <property type="entry name" value="DUF306_Meta_HslJ"/>
</dbReference>
<dbReference type="RefSeq" id="WP_281843407.1">
    <property type="nucleotide sequence ID" value="NZ_BROH01000011.1"/>
</dbReference>
<proteinExistence type="predicted"/>
<dbReference type="EMBL" id="BROH01000011">
    <property type="protein sequence ID" value="GKY89379.1"/>
    <property type="molecule type" value="Genomic_DNA"/>
</dbReference>